<keyword evidence="1" id="KW-0489">Methyltransferase</keyword>
<dbReference type="FunFam" id="3.30.1330.30:FF:000024">
    <property type="entry name" value="Putative tRNA/rRNA methyltransferase"/>
    <property type="match status" value="1"/>
</dbReference>
<proteinExistence type="predicted"/>
<organism evidence="5">
    <name type="scientific">freshwater metagenome</name>
    <dbReference type="NCBI Taxonomy" id="449393"/>
    <lineage>
        <taxon>unclassified sequences</taxon>
        <taxon>metagenomes</taxon>
        <taxon>ecological metagenomes</taxon>
    </lineage>
</organism>
<dbReference type="PANTHER" id="PTHR46429">
    <property type="entry name" value="23S RRNA (GUANOSINE-2'-O-)-METHYLTRANSFERASE RLMB"/>
    <property type="match status" value="1"/>
</dbReference>
<dbReference type="Gene3D" id="3.40.1280.10">
    <property type="match status" value="1"/>
</dbReference>
<name>A0A6J6NLB3_9ZZZZ</name>
<keyword evidence="2" id="KW-0808">Transferase</keyword>
<dbReference type="Pfam" id="PF08032">
    <property type="entry name" value="SpoU_sub_bind"/>
    <property type="match status" value="1"/>
</dbReference>
<evidence type="ECO:0000313" key="5">
    <source>
        <dbReference type="EMBL" id="CAB4685525.1"/>
    </source>
</evidence>
<dbReference type="GO" id="GO:0032259">
    <property type="term" value="P:methylation"/>
    <property type="evidence" value="ECO:0007669"/>
    <property type="project" value="UniProtKB-KW"/>
</dbReference>
<feature type="region of interest" description="Disordered" evidence="3">
    <location>
        <begin position="1"/>
        <end position="54"/>
    </location>
</feature>
<protein>
    <submittedName>
        <fullName evidence="5">Unannotated protein</fullName>
    </submittedName>
</protein>
<dbReference type="AlphaFoldDB" id="A0A6J6NLB3"/>
<dbReference type="InterPro" id="IPR029028">
    <property type="entry name" value="Alpha/beta_knot_MTases"/>
</dbReference>
<dbReference type="InterPro" id="IPR029064">
    <property type="entry name" value="Ribosomal_eL30-like_sf"/>
</dbReference>
<dbReference type="InterPro" id="IPR013123">
    <property type="entry name" value="SpoU_subst-bd"/>
</dbReference>
<feature type="domain" description="RNA 2-O ribose methyltransferase substrate binding" evidence="4">
    <location>
        <begin position="150"/>
        <end position="227"/>
    </location>
</feature>
<sequence length="394" mass="40998">MAKPPRPGAAKGKKAATVGSGGYGKKKLAGKGPTPKAEDRKNHKAFKMKQAAERKAKALGIKTVGKGAGNSKVAREFAESIKSPGAKAAAGGKATARTTGRGTRVAAGKSVRDGSRRGEFLAPTARTAGSAGAARRSGDRVSKATDAAEVLSGRNSVLEALRAKVPATALFIATRIEMDDRVKEALKIAAARGIAINEITRPEVDRMTGYDSVHQGIALQVPPYKYQHPMEMLDTILSRGQNPLIVALDGITDPRNLGAIIRSVAAFGGQGVIVPQRRSTGVTASAWKTSAGAAARVPVALAANLNATLKELKKRGCFIVGLDGDGDMQMHDFKLGTEPLVLVIGSEGKGLSRLVQENCDAIASISIHGNAESLNAGIAASVALYEVSKRRLDK</sequence>
<dbReference type="NCBIfam" id="TIGR00186">
    <property type="entry name" value="rRNA_methyl_3"/>
    <property type="match status" value="1"/>
</dbReference>
<dbReference type="SUPFAM" id="SSF55315">
    <property type="entry name" value="L30e-like"/>
    <property type="match status" value="1"/>
</dbReference>
<evidence type="ECO:0000259" key="4">
    <source>
        <dbReference type="SMART" id="SM00967"/>
    </source>
</evidence>
<dbReference type="PANTHER" id="PTHR46429:SF1">
    <property type="entry name" value="23S RRNA (GUANOSINE-2'-O-)-METHYLTRANSFERASE RLMB"/>
    <property type="match status" value="1"/>
</dbReference>
<dbReference type="CDD" id="cd18103">
    <property type="entry name" value="SpoU-like_RlmB"/>
    <property type="match status" value="1"/>
</dbReference>
<feature type="region of interest" description="Disordered" evidence="3">
    <location>
        <begin position="81"/>
        <end position="114"/>
    </location>
</feature>
<dbReference type="GO" id="GO:0005829">
    <property type="term" value="C:cytosol"/>
    <property type="evidence" value="ECO:0007669"/>
    <property type="project" value="TreeGrafter"/>
</dbReference>
<dbReference type="SMART" id="SM00967">
    <property type="entry name" value="SpoU_sub_bind"/>
    <property type="match status" value="1"/>
</dbReference>
<dbReference type="GO" id="GO:0006396">
    <property type="term" value="P:RNA processing"/>
    <property type="evidence" value="ECO:0007669"/>
    <property type="project" value="InterPro"/>
</dbReference>
<accession>A0A6J6NLB3</accession>
<dbReference type="EMBL" id="CAEZXK010000011">
    <property type="protein sequence ID" value="CAB4685525.1"/>
    <property type="molecule type" value="Genomic_DNA"/>
</dbReference>
<dbReference type="SUPFAM" id="SSF75217">
    <property type="entry name" value="alpha/beta knot"/>
    <property type="match status" value="1"/>
</dbReference>
<dbReference type="GO" id="GO:0003723">
    <property type="term" value="F:RNA binding"/>
    <property type="evidence" value="ECO:0007669"/>
    <property type="project" value="InterPro"/>
</dbReference>
<dbReference type="Gene3D" id="3.30.1330.30">
    <property type="match status" value="1"/>
</dbReference>
<dbReference type="Pfam" id="PF00588">
    <property type="entry name" value="SpoU_methylase"/>
    <property type="match status" value="1"/>
</dbReference>
<evidence type="ECO:0000256" key="1">
    <source>
        <dbReference type="ARBA" id="ARBA00022603"/>
    </source>
</evidence>
<dbReference type="InterPro" id="IPR001537">
    <property type="entry name" value="SpoU_MeTrfase"/>
</dbReference>
<reference evidence="5" key="1">
    <citation type="submission" date="2020-05" db="EMBL/GenBank/DDBJ databases">
        <authorList>
            <person name="Chiriac C."/>
            <person name="Salcher M."/>
            <person name="Ghai R."/>
            <person name="Kavagutti S V."/>
        </authorList>
    </citation>
    <scope>NUCLEOTIDE SEQUENCE</scope>
</reference>
<evidence type="ECO:0000256" key="2">
    <source>
        <dbReference type="ARBA" id="ARBA00022679"/>
    </source>
</evidence>
<gene>
    <name evidence="5" type="ORF">UFOPK2370_00601</name>
</gene>
<dbReference type="InterPro" id="IPR029026">
    <property type="entry name" value="tRNA_m1G_MTases_N"/>
</dbReference>
<dbReference type="GO" id="GO:0008173">
    <property type="term" value="F:RNA methyltransferase activity"/>
    <property type="evidence" value="ECO:0007669"/>
    <property type="project" value="InterPro"/>
</dbReference>
<feature type="compositionally biased region" description="Low complexity" evidence="3">
    <location>
        <begin position="85"/>
        <end position="109"/>
    </location>
</feature>
<evidence type="ECO:0000256" key="3">
    <source>
        <dbReference type="SAM" id="MobiDB-lite"/>
    </source>
</evidence>
<dbReference type="InterPro" id="IPR004441">
    <property type="entry name" value="rRNA_MeTrfase_TrmH"/>
</dbReference>